<dbReference type="InterPro" id="IPR000626">
    <property type="entry name" value="Ubiquitin-like_dom"/>
</dbReference>
<evidence type="ECO:0000313" key="6">
    <source>
        <dbReference type="EMBL" id="RSH94383.1"/>
    </source>
</evidence>
<comment type="similarity">
    <text evidence="1">Belongs to the shugoshin family.</text>
</comment>
<dbReference type="PROSITE" id="PS50053">
    <property type="entry name" value="UBIQUITIN_2"/>
    <property type="match status" value="1"/>
</dbReference>
<feature type="compositionally biased region" description="Low complexity" evidence="4">
    <location>
        <begin position="153"/>
        <end position="169"/>
    </location>
</feature>
<dbReference type="InterPro" id="IPR011515">
    <property type="entry name" value="Shugoshin_C"/>
</dbReference>
<sequence>MDSQLSGERLTEERAFVKRFSEGLLSHKVEYPADFSTPLEERPRKVPVVQVPVAEPPDLMDVDAPAQDTSVSLTVKSLKPSITITVTAQLTDSVADLKALVAQSSPSAPPVEAQRLLIKGKALTDTKLLKEYDLTDGATVHLILKPIDKAASTPAATSPAGSAAGSATPAPAPSQIPRSDMSTFAASSSHPDPPSLTITTSLDDSTPGTAMPLTVTDAVAPPLGPQPQVSSASFHETVANPAFWQKLHALCVTEFTYENDADAAWETFLVSMKGLLSAGEAAKIRDVVGVMGQRQAQLIIARHHGSATTTQLIRQRARDALSPDRHADQIPIRRLPEETQSPEQRHPQHKETIQALRAELAAVHVEILEVRKENAALRKRLRETHQRVQDTAALKALDQLFTIMPALQSLRETLDQPMTDGPPLNPAPANASTTFVAASIATHPAKTGAIINRLGSLPEGSEVESESDFGDGDAMPGRIKLKGRNSGTGSRATRSPPPAGLRPAIPQPVIRESPPTPSTSSSSPASIPTPVASPSRPPKVKRRRESGLLLPQRAESPEASGETSDWDEGSQVQLSPEDAQALINDEAEVEVAIEDELREMAMEDGPSEPISLNERTPLVQVTPPIQLGDSLSPPVEHLGGSPAISSTSVSEAALDDDGGRGRRSRRSVNYKEPNLTRKMRKPDGVPVEEALRGGRQSLVASQLLPPEATSGSSTASGSTTGLAPLTATGHLNGMRRKSVLPRSIATTPSSISDDDDDELPWSDESDEFIPGGMSRTSKKPAARTSATANSLSLPPILNGEGRSPTPTTNVVPKRSSPRKTDKKNFPSTLSRPTASSSARASAGAARNFTPTGTVKARNALSDTSDNGGRRLGVGNGAVREIGQKLATDTGGEARGARVNVGGRRVSSVV</sequence>
<feature type="compositionally biased region" description="Low complexity" evidence="4">
    <location>
        <begin position="708"/>
        <end position="721"/>
    </location>
</feature>
<evidence type="ECO:0000313" key="7">
    <source>
        <dbReference type="Proteomes" id="UP000279259"/>
    </source>
</evidence>
<feature type="compositionally biased region" description="Low complexity" evidence="4">
    <location>
        <begin position="896"/>
        <end position="909"/>
    </location>
</feature>
<dbReference type="SMART" id="SM00213">
    <property type="entry name" value="UBQ"/>
    <property type="match status" value="1"/>
</dbReference>
<dbReference type="GO" id="GO:0006511">
    <property type="term" value="P:ubiquitin-dependent protein catabolic process"/>
    <property type="evidence" value="ECO:0007669"/>
    <property type="project" value="TreeGrafter"/>
</dbReference>
<dbReference type="Gene3D" id="3.10.20.90">
    <property type="entry name" value="Phosphatidylinositol 3-kinase Catalytic Subunit, Chain A, domain 1"/>
    <property type="match status" value="1"/>
</dbReference>
<feature type="region of interest" description="Disordered" evidence="4">
    <location>
        <begin position="318"/>
        <end position="350"/>
    </location>
</feature>
<dbReference type="CDD" id="cd17039">
    <property type="entry name" value="Ubl_ubiquitin_like"/>
    <property type="match status" value="1"/>
</dbReference>
<feature type="compositionally biased region" description="Low complexity" evidence="4">
    <location>
        <begin position="195"/>
        <end position="206"/>
    </location>
</feature>
<protein>
    <recommendedName>
        <fullName evidence="5">Ubiquitin-like domain-containing protein</fullName>
    </recommendedName>
</protein>
<feature type="compositionally biased region" description="Low complexity" evidence="4">
    <location>
        <begin position="518"/>
        <end position="534"/>
    </location>
</feature>
<keyword evidence="2" id="KW-0159">Chromosome partition</keyword>
<dbReference type="PANTHER" id="PTHR10677:SF3">
    <property type="entry name" value="FI07626P-RELATED"/>
    <property type="match status" value="1"/>
</dbReference>
<feature type="compositionally biased region" description="Acidic residues" evidence="4">
    <location>
        <begin position="461"/>
        <end position="471"/>
    </location>
</feature>
<feature type="compositionally biased region" description="Low complexity" evidence="4">
    <location>
        <begin position="826"/>
        <end position="845"/>
    </location>
</feature>
<dbReference type="EMBL" id="RSCD01000002">
    <property type="protein sequence ID" value="RSH94383.1"/>
    <property type="molecule type" value="Genomic_DNA"/>
</dbReference>
<name>A0A427YTB0_9TREE</name>
<keyword evidence="3" id="KW-0175">Coiled coil</keyword>
<feature type="region of interest" description="Disordered" evidence="4">
    <location>
        <begin position="624"/>
        <end position="909"/>
    </location>
</feature>
<dbReference type="GO" id="GO:0031593">
    <property type="term" value="F:polyubiquitin modification-dependent protein binding"/>
    <property type="evidence" value="ECO:0007669"/>
    <property type="project" value="TreeGrafter"/>
</dbReference>
<dbReference type="Pfam" id="PF07557">
    <property type="entry name" value="Shugoshin_C"/>
    <property type="match status" value="1"/>
</dbReference>
<dbReference type="GO" id="GO:0045132">
    <property type="term" value="P:meiotic chromosome segregation"/>
    <property type="evidence" value="ECO:0007669"/>
    <property type="project" value="InterPro"/>
</dbReference>
<reference evidence="6 7" key="1">
    <citation type="submission" date="2018-11" db="EMBL/GenBank/DDBJ databases">
        <title>Genome sequence of Saitozyma podzolica DSM 27192.</title>
        <authorList>
            <person name="Aliyu H."/>
            <person name="Gorte O."/>
            <person name="Ochsenreither K."/>
        </authorList>
    </citation>
    <scope>NUCLEOTIDE SEQUENCE [LARGE SCALE GENOMIC DNA]</scope>
    <source>
        <strain evidence="6 7">DSM 27192</strain>
    </source>
</reference>
<dbReference type="PANTHER" id="PTHR10677">
    <property type="entry name" value="UBIQUILIN"/>
    <property type="match status" value="1"/>
</dbReference>
<feature type="coiled-coil region" evidence="3">
    <location>
        <begin position="353"/>
        <end position="387"/>
    </location>
</feature>
<evidence type="ECO:0000256" key="1">
    <source>
        <dbReference type="ARBA" id="ARBA00010845"/>
    </source>
</evidence>
<comment type="caution">
    <text evidence="6">The sequence shown here is derived from an EMBL/GenBank/DDBJ whole genome shotgun (WGS) entry which is preliminary data.</text>
</comment>
<dbReference type="GO" id="GO:0000775">
    <property type="term" value="C:chromosome, centromeric region"/>
    <property type="evidence" value="ECO:0007669"/>
    <property type="project" value="InterPro"/>
</dbReference>
<evidence type="ECO:0000256" key="2">
    <source>
        <dbReference type="ARBA" id="ARBA00022829"/>
    </source>
</evidence>
<accession>A0A427YTB0</accession>
<evidence type="ECO:0000256" key="4">
    <source>
        <dbReference type="SAM" id="MobiDB-lite"/>
    </source>
</evidence>
<feature type="compositionally biased region" description="Acidic residues" evidence="4">
    <location>
        <begin position="752"/>
        <end position="767"/>
    </location>
</feature>
<feature type="domain" description="Ubiquitin-like" evidence="5">
    <location>
        <begin position="71"/>
        <end position="145"/>
    </location>
</feature>
<dbReference type="AlphaFoldDB" id="A0A427YTB0"/>
<organism evidence="6 7">
    <name type="scientific">Saitozyma podzolica</name>
    <dbReference type="NCBI Taxonomy" id="1890683"/>
    <lineage>
        <taxon>Eukaryota</taxon>
        <taxon>Fungi</taxon>
        <taxon>Dikarya</taxon>
        <taxon>Basidiomycota</taxon>
        <taxon>Agaricomycotina</taxon>
        <taxon>Tremellomycetes</taxon>
        <taxon>Tremellales</taxon>
        <taxon>Trimorphomycetaceae</taxon>
        <taxon>Saitozyma</taxon>
    </lineage>
</organism>
<dbReference type="SUPFAM" id="SSF54236">
    <property type="entry name" value="Ubiquitin-like"/>
    <property type="match status" value="1"/>
</dbReference>
<feature type="compositionally biased region" description="Polar residues" evidence="4">
    <location>
        <begin position="176"/>
        <end position="190"/>
    </location>
</feature>
<dbReference type="OrthoDB" id="428577at2759"/>
<proteinExistence type="inferred from homology"/>
<gene>
    <name evidence="6" type="ORF">EHS25_004186</name>
</gene>
<dbReference type="Pfam" id="PF00240">
    <property type="entry name" value="ubiquitin"/>
    <property type="match status" value="1"/>
</dbReference>
<evidence type="ECO:0000259" key="5">
    <source>
        <dbReference type="PROSITE" id="PS50053"/>
    </source>
</evidence>
<dbReference type="InterPro" id="IPR029071">
    <property type="entry name" value="Ubiquitin-like_domsf"/>
</dbReference>
<evidence type="ECO:0000256" key="3">
    <source>
        <dbReference type="SAM" id="Coils"/>
    </source>
</evidence>
<dbReference type="STRING" id="1890683.A0A427YTB0"/>
<dbReference type="Proteomes" id="UP000279259">
    <property type="component" value="Unassembled WGS sequence"/>
</dbReference>
<dbReference type="GO" id="GO:0005634">
    <property type="term" value="C:nucleus"/>
    <property type="evidence" value="ECO:0007669"/>
    <property type="project" value="InterPro"/>
</dbReference>
<feature type="compositionally biased region" description="Basic and acidic residues" evidence="4">
    <location>
        <begin position="318"/>
        <end position="328"/>
    </location>
</feature>
<dbReference type="GO" id="GO:0005829">
    <property type="term" value="C:cytosol"/>
    <property type="evidence" value="ECO:0007669"/>
    <property type="project" value="TreeGrafter"/>
</dbReference>
<dbReference type="InterPro" id="IPR015496">
    <property type="entry name" value="Ubiquilin"/>
</dbReference>
<keyword evidence="7" id="KW-1185">Reference proteome</keyword>
<feature type="region of interest" description="Disordered" evidence="4">
    <location>
        <begin position="457"/>
        <end position="575"/>
    </location>
</feature>
<feature type="region of interest" description="Disordered" evidence="4">
    <location>
        <begin position="153"/>
        <end position="232"/>
    </location>
</feature>